<dbReference type="Pfam" id="PF02698">
    <property type="entry name" value="DUF218"/>
    <property type="match status" value="1"/>
</dbReference>
<keyword evidence="1" id="KW-1133">Transmembrane helix</keyword>
<dbReference type="GO" id="GO:0005886">
    <property type="term" value="C:plasma membrane"/>
    <property type="evidence" value="ECO:0007669"/>
    <property type="project" value="TreeGrafter"/>
</dbReference>
<evidence type="ECO:0000259" key="2">
    <source>
        <dbReference type="Pfam" id="PF02698"/>
    </source>
</evidence>
<evidence type="ECO:0000313" key="4">
    <source>
        <dbReference type="Proteomes" id="UP001283691"/>
    </source>
</evidence>
<protein>
    <submittedName>
        <fullName evidence="3">ElyC/SanA/YdcF family protein</fullName>
    </submittedName>
</protein>
<accession>A0AAW9D8T5</accession>
<dbReference type="AlphaFoldDB" id="A0AAW9D8T5"/>
<dbReference type="Gene3D" id="3.40.50.620">
    <property type="entry name" value="HUPs"/>
    <property type="match status" value="1"/>
</dbReference>
<keyword evidence="1" id="KW-0812">Transmembrane</keyword>
<keyword evidence="1" id="KW-0472">Membrane</keyword>
<reference evidence="3" key="1">
    <citation type="journal article" date="2023" name="Front. Microbiol.">
        <title>Genomic diversity and taxonomic marker for Arcobacter species.</title>
        <authorList>
            <person name="Zhou G."/>
            <person name="Gu Y."/>
            <person name="Wang H."/>
            <person name="Chen X."/>
            <person name="Zhang X."/>
            <person name="Shao Z."/>
            <person name="Yan X."/>
            <person name="Zhang J."/>
            <person name="Zhang M."/>
        </authorList>
    </citation>
    <scope>NUCLEOTIDE SEQUENCE</scope>
    <source>
        <strain evidence="3">BJSY19SF1-2</strain>
    </source>
</reference>
<reference evidence="3" key="2">
    <citation type="submission" date="2023-07" db="EMBL/GenBank/DDBJ databases">
        <authorList>
            <person name="Zhang M."/>
            <person name="Zhou G."/>
        </authorList>
    </citation>
    <scope>NUCLEOTIDE SEQUENCE</scope>
    <source>
        <strain evidence="3">BJSY19SF1-2</strain>
    </source>
</reference>
<evidence type="ECO:0000256" key="1">
    <source>
        <dbReference type="SAM" id="Phobius"/>
    </source>
</evidence>
<proteinExistence type="predicted"/>
<feature type="transmembrane region" description="Helical" evidence="1">
    <location>
        <begin position="40"/>
        <end position="62"/>
    </location>
</feature>
<dbReference type="RefSeq" id="WP_319047572.1">
    <property type="nucleotide sequence ID" value="NZ_JAUQUR010000001.1"/>
</dbReference>
<feature type="transmembrane region" description="Helical" evidence="1">
    <location>
        <begin position="12"/>
        <end position="31"/>
    </location>
</feature>
<comment type="caution">
    <text evidence="3">The sequence shown here is derived from an EMBL/GenBank/DDBJ whole genome shotgun (WGS) entry which is preliminary data.</text>
</comment>
<dbReference type="Proteomes" id="UP001283691">
    <property type="component" value="Unassembled WGS sequence"/>
</dbReference>
<sequence>MMFVLKKIVSAFLLPIPIGIFLLLIALFFLLKNSQKRAKIFLFLATFWFLLISNQTISNMIIAPLENSHKALINTPNDAKYILVLGNGHKTNENFAITSELNTTAINRLVEGIRHYKNLKESNKNIKLILSGYAYDDPNTHAKMQKKLAINLGVEAEDIITLDTPKDTKEEAIEAKKIVKNEKLILVTSASHMKRASLLFKKEGLNIIESPTNHKYFVSSYPSSYFNATNIKKVELAFHEYLGIFYSYIKGDI</sequence>
<name>A0AAW9D8T5_9BACT</name>
<dbReference type="InterPro" id="IPR014729">
    <property type="entry name" value="Rossmann-like_a/b/a_fold"/>
</dbReference>
<gene>
    <name evidence="3" type="ORF">Q6A80_02470</name>
</gene>
<dbReference type="PANTHER" id="PTHR30336:SF4">
    <property type="entry name" value="ENVELOPE BIOGENESIS FACTOR ELYC"/>
    <property type="match status" value="1"/>
</dbReference>
<dbReference type="EMBL" id="JAUQUR010000001">
    <property type="protein sequence ID" value="MDX4068585.1"/>
    <property type="molecule type" value="Genomic_DNA"/>
</dbReference>
<feature type="domain" description="DUF218" evidence="2">
    <location>
        <begin position="81"/>
        <end position="243"/>
    </location>
</feature>
<dbReference type="InterPro" id="IPR003848">
    <property type="entry name" value="DUF218"/>
</dbReference>
<dbReference type="PANTHER" id="PTHR30336">
    <property type="entry name" value="INNER MEMBRANE PROTEIN, PROBABLE PERMEASE"/>
    <property type="match status" value="1"/>
</dbReference>
<dbReference type="InterPro" id="IPR051599">
    <property type="entry name" value="Cell_Envelope_Assoc"/>
</dbReference>
<evidence type="ECO:0000313" key="3">
    <source>
        <dbReference type="EMBL" id="MDX4068585.1"/>
    </source>
</evidence>
<dbReference type="GO" id="GO:0000270">
    <property type="term" value="P:peptidoglycan metabolic process"/>
    <property type="evidence" value="ECO:0007669"/>
    <property type="project" value="TreeGrafter"/>
</dbReference>
<dbReference type="CDD" id="cd06259">
    <property type="entry name" value="YdcF-like"/>
    <property type="match status" value="1"/>
</dbReference>
<dbReference type="GO" id="GO:0043164">
    <property type="term" value="P:Gram-negative-bacterium-type cell wall biogenesis"/>
    <property type="evidence" value="ECO:0007669"/>
    <property type="project" value="TreeGrafter"/>
</dbReference>
<organism evidence="3 4">
    <name type="scientific">Aliarcobacter skirrowii</name>
    <dbReference type="NCBI Taxonomy" id="28200"/>
    <lineage>
        <taxon>Bacteria</taxon>
        <taxon>Pseudomonadati</taxon>
        <taxon>Campylobacterota</taxon>
        <taxon>Epsilonproteobacteria</taxon>
        <taxon>Campylobacterales</taxon>
        <taxon>Arcobacteraceae</taxon>
        <taxon>Aliarcobacter</taxon>
    </lineage>
</organism>